<accession>A0ABU2U9H7</accession>
<sequence>MNRTATALEESPGQNWDHAFGGAVAAPEDGHVTVYWHGALTSAARAAIAQSAVPVVVKPARYSKKVLEAAGDAVMQQVRSAAIGVESVTVQYDGSGLEVSLVGGDADVARLRQAVSSVGVPVTAAGGGEVGTVLADTPSRRNDQSAGGAAMVGPICSTAFAINIRGRDEMLTADHCFPNGYGNDRYGLNEQDTQGRLFGTRSSSQIKYPNGEILDVAAIAPKNGATFEPRMWRGAAFHATGSQHKAYVAAAAKPQKGNWVCNDGARSGETCNIKIVGRVEDYEATGPDGTKFYKWGWKAASPDKSVAVARRGDSGGPVVLGANNGQSSGGDPGDRVTAVGVVSASTGKTWRCGGTTCASGFFFVGIDDALESLDASIQTHDPRTGKTVLEHFDKKDPAPATAPDLDPTVHVELVGRYGKAWGLDGGYVGLPRGDSKAQWELLPQSDGGWWFRNVANNQVWKPATGSYQFALNSGDNGHVHIGHDGACADLDNGSPSKGWVAKCDFLNPYEDFEVVPVGEAFNGQHR</sequence>
<protein>
    <recommendedName>
        <fullName evidence="3">Serine protease</fullName>
    </recommendedName>
</protein>
<dbReference type="Proteomes" id="UP001183809">
    <property type="component" value="Unassembled WGS sequence"/>
</dbReference>
<evidence type="ECO:0000313" key="2">
    <source>
        <dbReference type="Proteomes" id="UP001183809"/>
    </source>
</evidence>
<gene>
    <name evidence="1" type="ORF">RM764_44415</name>
</gene>
<dbReference type="InterPro" id="IPR043504">
    <property type="entry name" value="Peptidase_S1_PA_chymotrypsin"/>
</dbReference>
<evidence type="ECO:0008006" key="3">
    <source>
        <dbReference type="Google" id="ProtNLM"/>
    </source>
</evidence>
<dbReference type="RefSeq" id="WP_311701312.1">
    <property type="nucleotide sequence ID" value="NZ_JAVREY010000139.1"/>
</dbReference>
<dbReference type="SUPFAM" id="SSF50494">
    <property type="entry name" value="Trypsin-like serine proteases"/>
    <property type="match status" value="1"/>
</dbReference>
<organism evidence="1 2">
    <name type="scientific">Streptomyces gibsoniae</name>
    <dbReference type="NCBI Taxonomy" id="3075529"/>
    <lineage>
        <taxon>Bacteria</taxon>
        <taxon>Bacillati</taxon>
        <taxon>Actinomycetota</taxon>
        <taxon>Actinomycetes</taxon>
        <taxon>Kitasatosporales</taxon>
        <taxon>Streptomycetaceae</taxon>
        <taxon>Streptomyces</taxon>
    </lineage>
</organism>
<keyword evidence="2" id="KW-1185">Reference proteome</keyword>
<name>A0ABU2U9H7_9ACTN</name>
<comment type="caution">
    <text evidence="1">The sequence shown here is derived from an EMBL/GenBank/DDBJ whole genome shotgun (WGS) entry which is preliminary data.</text>
</comment>
<dbReference type="InterPro" id="IPR009003">
    <property type="entry name" value="Peptidase_S1_PA"/>
</dbReference>
<dbReference type="Gene3D" id="2.40.10.10">
    <property type="entry name" value="Trypsin-like serine proteases"/>
    <property type="match status" value="2"/>
</dbReference>
<proteinExistence type="predicted"/>
<dbReference type="EMBL" id="JAVREY010000139">
    <property type="protein sequence ID" value="MDT0469896.1"/>
    <property type="molecule type" value="Genomic_DNA"/>
</dbReference>
<evidence type="ECO:0000313" key="1">
    <source>
        <dbReference type="EMBL" id="MDT0469896.1"/>
    </source>
</evidence>
<reference evidence="2" key="1">
    <citation type="submission" date="2023-07" db="EMBL/GenBank/DDBJ databases">
        <title>30 novel species of actinomycetes from the DSMZ collection.</title>
        <authorList>
            <person name="Nouioui I."/>
        </authorList>
    </citation>
    <scope>NUCLEOTIDE SEQUENCE [LARGE SCALE GENOMIC DNA]</scope>
    <source>
        <strain evidence="2">DSM 41699</strain>
    </source>
</reference>